<proteinExistence type="predicted"/>
<dbReference type="eggNOG" id="COG2329">
    <property type="taxonomic scope" value="Bacteria"/>
</dbReference>
<accession>C7Q9I6</accession>
<dbReference type="AlphaFoldDB" id="C7Q9I6"/>
<gene>
    <name evidence="1" type="ordered locus">Caci_5473</name>
</gene>
<evidence type="ECO:0008006" key="3">
    <source>
        <dbReference type="Google" id="ProtNLM"/>
    </source>
</evidence>
<dbReference type="HOGENOM" id="CLU_170225_1_0_11"/>
<organism evidence="1 2">
    <name type="scientific">Catenulispora acidiphila (strain DSM 44928 / JCM 14897 / NBRC 102108 / NRRL B-24433 / ID139908)</name>
    <dbReference type="NCBI Taxonomy" id="479433"/>
    <lineage>
        <taxon>Bacteria</taxon>
        <taxon>Bacillati</taxon>
        <taxon>Actinomycetota</taxon>
        <taxon>Actinomycetes</taxon>
        <taxon>Catenulisporales</taxon>
        <taxon>Catenulisporaceae</taxon>
        <taxon>Catenulispora</taxon>
    </lineage>
</organism>
<sequence length="128" mass="14139">MIIRVWRGWTTPENADAYEALLREEITGESVNGEQTPGMLGIDVMRHDPDAGDGVIGGGGASSAAAEVEFSTIMYFFDWDAVRAFAGEEVFTAVVPDADRALLTRWDERSRHYDLLSRNGQWKTLAEG</sequence>
<dbReference type="RefSeq" id="WP_015794061.1">
    <property type="nucleotide sequence ID" value="NC_013131.1"/>
</dbReference>
<reference evidence="1 2" key="1">
    <citation type="journal article" date="2009" name="Stand. Genomic Sci.">
        <title>Complete genome sequence of Catenulispora acidiphila type strain (ID 139908).</title>
        <authorList>
            <person name="Copeland A."/>
            <person name="Lapidus A."/>
            <person name="Glavina Del Rio T."/>
            <person name="Nolan M."/>
            <person name="Lucas S."/>
            <person name="Chen F."/>
            <person name="Tice H."/>
            <person name="Cheng J.F."/>
            <person name="Bruce D."/>
            <person name="Goodwin L."/>
            <person name="Pitluck S."/>
            <person name="Mikhailova N."/>
            <person name="Pati A."/>
            <person name="Ivanova N."/>
            <person name="Mavromatis K."/>
            <person name="Chen A."/>
            <person name="Palaniappan K."/>
            <person name="Chain P."/>
            <person name="Land M."/>
            <person name="Hauser L."/>
            <person name="Chang Y.J."/>
            <person name="Jeffries C.D."/>
            <person name="Chertkov O."/>
            <person name="Brettin T."/>
            <person name="Detter J.C."/>
            <person name="Han C."/>
            <person name="Ali Z."/>
            <person name="Tindall B.J."/>
            <person name="Goker M."/>
            <person name="Bristow J."/>
            <person name="Eisen J.A."/>
            <person name="Markowitz V."/>
            <person name="Hugenholtz P."/>
            <person name="Kyrpides N.C."/>
            <person name="Klenk H.P."/>
        </authorList>
    </citation>
    <scope>NUCLEOTIDE SEQUENCE [LARGE SCALE GENOMIC DNA]</scope>
    <source>
        <strain evidence="2">DSM 44928 / JCM 14897 / NBRC 102108 / NRRL B-24433 / ID139908</strain>
    </source>
</reference>
<keyword evidence="2" id="KW-1185">Reference proteome</keyword>
<evidence type="ECO:0000313" key="2">
    <source>
        <dbReference type="Proteomes" id="UP000000851"/>
    </source>
</evidence>
<dbReference type="OrthoDB" id="7210869at2"/>
<name>C7Q9I6_CATAD</name>
<protein>
    <recommendedName>
        <fullName evidence="3">Antibiotic biosynthesis monooxygenase</fullName>
    </recommendedName>
</protein>
<evidence type="ECO:0000313" key="1">
    <source>
        <dbReference type="EMBL" id="ACU74332.1"/>
    </source>
</evidence>
<dbReference type="EMBL" id="CP001700">
    <property type="protein sequence ID" value="ACU74332.1"/>
    <property type="molecule type" value="Genomic_DNA"/>
</dbReference>
<dbReference type="InParanoid" id="C7Q9I6"/>
<dbReference type="KEGG" id="cai:Caci_5473"/>
<dbReference type="Proteomes" id="UP000000851">
    <property type="component" value="Chromosome"/>
</dbReference>